<evidence type="ECO:0000313" key="2">
    <source>
        <dbReference type="EMBL" id="MBW97458.1"/>
    </source>
</evidence>
<protein>
    <submittedName>
        <fullName evidence="1">Casein kinase I isoform delta-like protein</fullName>
    </submittedName>
    <submittedName>
        <fullName evidence="2">Casein kinase I-like</fullName>
    </submittedName>
</protein>
<organism evidence="2">
    <name type="scientific">Rhizophora mucronata</name>
    <name type="common">Asiatic mangrove</name>
    <dbReference type="NCBI Taxonomy" id="61149"/>
    <lineage>
        <taxon>Eukaryota</taxon>
        <taxon>Viridiplantae</taxon>
        <taxon>Streptophyta</taxon>
        <taxon>Embryophyta</taxon>
        <taxon>Tracheophyta</taxon>
        <taxon>Spermatophyta</taxon>
        <taxon>Magnoliopsida</taxon>
        <taxon>eudicotyledons</taxon>
        <taxon>Gunneridae</taxon>
        <taxon>Pentapetalae</taxon>
        <taxon>rosids</taxon>
        <taxon>fabids</taxon>
        <taxon>Malpighiales</taxon>
        <taxon>Rhizophoraceae</taxon>
        <taxon>Rhizophora</taxon>
    </lineage>
</organism>
<dbReference type="EMBL" id="GGEC01016974">
    <property type="protein sequence ID" value="MBW97457.1"/>
    <property type="molecule type" value="Transcribed_RNA"/>
</dbReference>
<dbReference type="EMBL" id="GGEC01016975">
    <property type="protein sequence ID" value="MBW97458.1"/>
    <property type="molecule type" value="Transcribed_RNA"/>
</dbReference>
<proteinExistence type="predicted"/>
<accession>A0A2P2JVF0</accession>
<name>A0A2P2JVF0_RHIMU</name>
<keyword evidence="2" id="KW-0418">Kinase</keyword>
<reference evidence="2" key="1">
    <citation type="submission" date="2018-02" db="EMBL/GenBank/DDBJ databases">
        <title>Rhizophora mucronata_Transcriptome.</title>
        <authorList>
            <person name="Meera S.P."/>
            <person name="Sreeshan A."/>
            <person name="Augustine A."/>
        </authorList>
    </citation>
    <scope>NUCLEOTIDE SEQUENCE</scope>
    <source>
        <tissue evidence="2">Leaf</tissue>
    </source>
</reference>
<evidence type="ECO:0000313" key="1">
    <source>
        <dbReference type="EMBL" id="MBW97457.1"/>
    </source>
</evidence>
<dbReference type="AlphaFoldDB" id="A0A2P2JVF0"/>
<dbReference type="GO" id="GO:0016301">
    <property type="term" value="F:kinase activity"/>
    <property type="evidence" value="ECO:0007669"/>
    <property type="project" value="UniProtKB-KW"/>
</dbReference>
<keyword evidence="2" id="KW-0808">Transferase</keyword>
<sequence length="79" mass="9017">MDRSSKLLSVPSRPPLEAAARVKDDDLDSNPGWILWVVDRRPLLESNRLDRISPGFSDELGWLLDTPALFEVLPFRDNE</sequence>